<dbReference type="SUPFAM" id="SSF53474">
    <property type="entry name" value="alpha/beta-Hydrolases"/>
    <property type="match status" value="1"/>
</dbReference>
<feature type="domain" description="AB hydrolase-1" evidence="2">
    <location>
        <begin position="36"/>
        <end position="272"/>
    </location>
</feature>
<dbReference type="RefSeq" id="WP_264247713.1">
    <property type="nucleotide sequence ID" value="NZ_CP107567.1"/>
</dbReference>
<evidence type="ECO:0000313" key="4">
    <source>
        <dbReference type="Proteomes" id="UP001163878"/>
    </source>
</evidence>
<dbReference type="Gene3D" id="3.40.50.1820">
    <property type="entry name" value="alpha/beta hydrolase"/>
    <property type="match status" value="1"/>
</dbReference>
<organism evidence="3 4">
    <name type="scientific">Streptomyces peucetius</name>
    <dbReference type="NCBI Taxonomy" id="1950"/>
    <lineage>
        <taxon>Bacteria</taxon>
        <taxon>Bacillati</taxon>
        <taxon>Actinomycetota</taxon>
        <taxon>Actinomycetes</taxon>
        <taxon>Kitasatosporales</taxon>
        <taxon>Streptomycetaceae</taxon>
        <taxon>Streptomyces</taxon>
    </lineage>
</organism>
<protein>
    <submittedName>
        <fullName evidence="3">Alpha/beta hydrolase</fullName>
    </submittedName>
</protein>
<evidence type="ECO:0000313" key="3">
    <source>
        <dbReference type="EMBL" id="UYQ64852.1"/>
    </source>
</evidence>
<dbReference type="GO" id="GO:0016787">
    <property type="term" value="F:hydrolase activity"/>
    <property type="evidence" value="ECO:0007669"/>
    <property type="project" value="UniProtKB-KW"/>
</dbReference>
<sequence>MAHIDGGAVASTEPMEFVQVNGVRLAYEAVGDGPVPLVLVHGSWGSHHNWDSVVPGLVPHFRVVTYDRRGHSDSERPSGQGSFGEDVADLAALVERLGVAPAWVIGNSAGAVITLQLAASRPDVLRGIIVHEPPLWSVLPQGSDEAAACEVVERGPLAEVARRISAGDDAGAAELFVDAVALGPGSWARLPDGMRRTFIRNAPTYLDEQNDPGARTIDGAALARYRGPVLLTSGDRSPPLFRPVLTRLAELLPQAEQVVYAGAGHIPHVTHPEAFVHDVMAFMSRSSSAAHVEARR</sequence>
<dbReference type="Proteomes" id="UP001163878">
    <property type="component" value="Chromosome"/>
</dbReference>
<dbReference type="InterPro" id="IPR029058">
    <property type="entry name" value="AB_hydrolase_fold"/>
</dbReference>
<gene>
    <name evidence="3" type="ORF">OGH68_27595</name>
</gene>
<dbReference type="Pfam" id="PF00561">
    <property type="entry name" value="Abhydrolase_1"/>
    <property type="match status" value="1"/>
</dbReference>
<dbReference type="PANTHER" id="PTHR43798">
    <property type="entry name" value="MONOACYLGLYCEROL LIPASE"/>
    <property type="match status" value="1"/>
</dbReference>
<keyword evidence="4" id="KW-1185">Reference proteome</keyword>
<dbReference type="EMBL" id="CP107567">
    <property type="protein sequence ID" value="UYQ64852.1"/>
    <property type="molecule type" value="Genomic_DNA"/>
</dbReference>
<evidence type="ECO:0000256" key="1">
    <source>
        <dbReference type="ARBA" id="ARBA00022801"/>
    </source>
</evidence>
<name>A0ABY6IG08_STRPE</name>
<reference evidence="3" key="1">
    <citation type="submission" date="2022-10" db="EMBL/GenBank/DDBJ databases">
        <title>Cytochrome P450 Catalyzes Benzene Ring Formation in the Biosynthesis of Trialkyl-Substituted Aromatic Polyketides.</title>
        <authorList>
            <person name="Zhao E."/>
            <person name="Ge H."/>
        </authorList>
    </citation>
    <scope>NUCLEOTIDE SEQUENCE</scope>
    <source>
        <strain evidence="3">NA0869</strain>
    </source>
</reference>
<evidence type="ECO:0000259" key="2">
    <source>
        <dbReference type="Pfam" id="PF00561"/>
    </source>
</evidence>
<keyword evidence="1 3" id="KW-0378">Hydrolase</keyword>
<dbReference type="InterPro" id="IPR050266">
    <property type="entry name" value="AB_hydrolase_sf"/>
</dbReference>
<dbReference type="InterPro" id="IPR000073">
    <property type="entry name" value="AB_hydrolase_1"/>
</dbReference>
<dbReference type="PANTHER" id="PTHR43798:SF31">
    <property type="entry name" value="AB HYDROLASE SUPERFAMILY PROTEIN YCLE"/>
    <property type="match status" value="1"/>
</dbReference>
<accession>A0ABY6IG08</accession>
<proteinExistence type="predicted"/>